<protein>
    <submittedName>
        <fullName evidence="2">Uncharacterized protein</fullName>
    </submittedName>
</protein>
<dbReference type="EMBL" id="BGPR01088120">
    <property type="protein sequence ID" value="GBM09981.1"/>
    <property type="molecule type" value="Genomic_DNA"/>
</dbReference>
<dbReference type="Proteomes" id="UP000499080">
    <property type="component" value="Unassembled WGS sequence"/>
</dbReference>
<evidence type="ECO:0000313" key="3">
    <source>
        <dbReference type="Proteomes" id="UP000499080"/>
    </source>
</evidence>
<name>A0A4Y2CZV6_ARAVE</name>
<sequence>MILSGGIQKNLKSKTQSADSSLRLRCEGSGKTKDLPTLAPRIEARKPHVGKEESGWQEFCDFEPCVKTNFGTSVNALLNFSTKMGGEKTGLGANGIASLLVNAQLKVFFTNGYLGLSLRFYTCCLPNLTFDRSWLPWNLNLRI</sequence>
<reference evidence="2 3" key="1">
    <citation type="journal article" date="2019" name="Sci. Rep.">
        <title>Orb-weaving spider Araneus ventricosus genome elucidates the spidroin gene catalogue.</title>
        <authorList>
            <person name="Kono N."/>
            <person name="Nakamura H."/>
            <person name="Ohtoshi R."/>
            <person name="Moran D.A.P."/>
            <person name="Shinohara A."/>
            <person name="Yoshida Y."/>
            <person name="Fujiwara M."/>
            <person name="Mori M."/>
            <person name="Tomita M."/>
            <person name="Arakawa K."/>
        </authorList>
    </citation>
    <scope>NUCLEOTIDE SEQUENCE [LARGE SCALE GENOMIC DNA]</scope>
</reference>
<feature type="region of interest" description="Disordered" evidence="1">
    <location>
        <begin position="1"/>
        <end position="22"/>
    </location>
</feature>
<evidence type="ECO:0000313" key="2">
    <source>
        <dbReference type="EMBL" id="GBM09981.1"/>
    </source>
</evidence>
<keyword evidence="3" id="KW-1185">Reference proteome</keyword>
<accession>A0A4Y2CZV6</accession>
<proteinExistence type="predicted"/>
<gene>
    <name evidence="2" type="ORF">AVEN_2297_1</name>
</gene>
<evidence type="ECO:0000256" key="1">
    <source>
        <dbReference type="SAM" id="MobiDB-lite"/>
    </source>
</evidence>
<organism evidence="2 3">
    <name type="scientific">Araneus ventricosus</name>
    <name type="common">Orbweaver spider</name>
    <name type="synonym">Epeira ventricosa</name>
    <dbReference type="NCBI Taxonomy" id="182803"/>
    <lineage>
        <taxon>Eukaryota</taxon>
        <taxon>Metazoa</taxon>
        <taxon>Ecdysozoa</taxon>
        <taxon>Arthropoda</taxon>
        <taxon>Chelicerata</taxon>
        <taxon>Arachnida</taxon>
        <taxon>Araneae</taxon>
        <taxon>Araneomorphae</taxon>
        <taxon>Entelegynae</taxon>
        <taxon>Araneoidea</taxon>
        <taxon>Araneidae</taxon>
        <taxon>Araneus</taxon>
    </lineage>
</organism>
<dbReference type="AlphaFoldDB" id="A0A4Y2CZV6"/>
<comment type="caution">
    <text evidence="2">The sequence shown here is derived from an EMBL/GenBank/DDBJ whole genome shotgun (WGS) entry which is preliminary data.</text>
</comment>